<dbReference type="RefSeq" id="WP_012040307.1">
    <property type="nucleotide sequence ID" value="NC_009484.1"/>
</dbReference>
<dbReference type="PANTHER" id="PTHR46847:SF1">
    <property type="entry name" value="D-ALLOSE-BINDING PERIPLASMIC PROTEIN-RELATED"/>
    <property type="match status" value="1"/>
</dbReference>
<dbReference type="KEGG" id="acr:Acry_2780"/>
<evidence type="ECO:0000256" key="1">
    <source>
        <dbReference type="ARBA" id="ARBA00004196"/>
    </source>
</evidence>
<protein>
    <submittedName>
        <fullName evidence="6">Monosaccharide ABC transporter substrate-binding protein, CUT2 family</fullName>
    </submittedName>
</protein>
<evidence type="ECO:0000259" key="5">
    <source>
        <dbReference type="Pfam" id="PF13407"/>
    </source>
</evidence>
<keyword evidence="7" id="KW-1185">Reference proteome</keyword>
<dbReference type="Pfam" id="PF13407">
    <property type="entry name" value="Peripla_BP_4"/>
    <property type="match status" value="1"/>
</dbReference>
<dbReference type="HOGENOM" id="CLU_037628_3_9_5"/>
<evidence type="ECO:0000256" key="3">
    <source>
        <dbReference type="ARBA" id="ARBA00022729"/>
    </source>
</evidence>
<feature type="signal peptide" evidence="4">
    <location>
        <begin position="1"/>
        <end position="32"/>
    </location>
</feature>
<feature type="chain" id="PRO_5002683172" evidence="4">
    <location>
        <begin position="33"/>
        <end position="362"/>
    </location>
</feature>
<dbReference type="InterPro" id="IPR025997">
    <property type="entry name" value="SBP_2_dom"/>
</dbReference>
<comment type="similarity">
    <text evidence="2">Belongs to the bacterial solute-binding protein 2 family.</text>
</comment>
<dbReference type="SUPFAM" id="SSF53822">
    <property type="entry name" value="Periplasmic binding protein-like I"/>
    <property type="match status" value="1"/>
</dbReference>
<dbReference type="Gene3D" id="3.40.50.2300">
    <property type="match status" value="2"/>
</dbReference>
<name>A5G289_ACICJ</name>
<proteinExistence type="inferred from homology"/>
<comment type="subcellular location">
    <subcellularLocation>
        <location evidence="1">Cell envelope</location>
    </subcellularLocation>
</comment>
<dbReference type="GO" id="GO:0030313">
    <property type="term" value="C:cell envelope"/>
    <property type="evidence" value="ECO:0007669"/>
    <property type="project" value="UniProtKB-SubCell"/>
</dbReference>
<organism evidence="6 7">
    <name type="scientific">Acidiphilium cryptum (strain JF-5)</name>
    <dbReference type="NCBI Taxonomy" id="349163"/>
    <lineage>
        <taxon>Bacteria</taxon>
        <taxon>Pseudomonadati</taxon>
        <taxon>Pseudomonadota</taxon>
        <taxon>Alphaproteobacteria</taxon>
        <taxon>Acetobacterales</taxon>
        <taxon>Acidocellaceae</taxon>
        <taxon>Acidiphilium</taxon>
    </lineage>
</organism>
<evidence type="ECO:0000256" key="4">
    <source>
        <dbReference type="SAM" id="SignalP"/>
    </source>
</evidence>
<sequence>MTRRTGNPLGFALALASTATLVTGLAIPRAMAKSTAHDGIALSNSYAGNSWRQQMLKMWKEASHQAISGGIVAKTKIVNADNSASQQESQIEDLILEGWKAIVIDAASPTALNGVIAKACHAGIVVVAFDSLVTAPCAYKVAYNYVHMGQIEARFVAKSLHGKGNVLEVRGIAGTSVDTDIHKGIVETFRKYPKMKIVGSVHGDWTQSIAQKAVAGVLPSLPHIEAVVTQGGDGYGTYEAFMAAGRGTPLIIFGNRQVELSLWAKLDKKPGGYHTISLSSAPGVSSIALWVAQQILAGAKVPKVVNVPLLQIHANQLQSWLKVLPQGAVATPLYSQTWTERLIAANLHHTAPPASPGPETLH</sequence>
<accession>A5G289</accession>
<dbReference type="GO" id="GO:0030246">
    <property type="term" value="F:carbohydrate binding"/>
    <property type="evidence" value="ECO:0007669"/>
    <property type="project" value="UniProtKB-ARBA"/>
</dbReference>
<keyword evidence="3 4" id="KW-0732">Signal</keyword>
<dbReference type="AlphaFoldDB" id="A5G289"/>
<feature type="domain" description="Periplasmic binding protein" evidence="5">
    <location>
        <begin position="40"/>
        <end position="299"/>
    </location>
</feature>
<dbReference type="CDD" id="cd19997">
    <property type="entry name" value="PBP1_ABC_sugar_binding-like"/>
    <property type="match status" value="1"/>
</dbReference>
<dbReference type="STRING" id="349163.Acry_2780"/>
<gene>
    <name evidence="6" type="ordered locus">Acry_2780</name>
</gene>
<evidence type="ECO:0000313" key="7">
    <source>
        <dbReference type="Proteomes" id="UP000000245"/>
    </source>
</evidence>
<evidence type="ECO:0000313" key="6">
    <source>
        <dbReference type="EMBL" id="ABQ31971.1"/>
    </source>
</evidence>
<evidence type="ECO:0000256" key="2">
    <source>
        <dbReference type="ARBA" id="ARBA00007639"/>
    </source>
</evidence>
<dbReference type="eggNOG" id="COG1879">
    <property type="taxonomic scope" value="Bacteria"/>
</dbReference>
<dbReference type="InterPro" id="IPR028082">
    <property type="entry name" value="Peripla_BP_I"/>
</dbReference>
<reference evidence="6 7" key="1">
    <citation type="submission" date="2007-05" db="EMBL/GenBank/DDBJ databases">
        <title>Complete sequence of chromosome of Acidiphilium cryptum JF-5.</title>
        <authorList>
            <consortium name="US DOE Joint Genome Institute"/>
            <person name="Copeland A."/>
            <person name="Lucas S."/>
            <person name="Lapidus A."/>
            <person name="Barry K."/>
            <person name="Detter J.C."/>
            <person name="Glavina del Rio T."/>
            <person name="Hammon N."/>
            <person name="Israni S."/>
            <person name="Dalin E."/>
            <person name="Tice H."/>
            <person name="Pitluck S."/>
            <person name="Sims D."/>
            <person name="Brettin T."/>
            <person name="Bruce D."/>
            <person name="Han C."/>
            <person name="Schmutz J."/>
            <person name="Larimer F."/>
            <person name="Land M."/>
            <person name="Hauser L."/>
            <person name="Kyrpides N."/>
            <person name="Kim E."/>
            <person name="Magnuson T."/>
            <person name="Richardson P."/>
        </authorList>
    </citation>
    <scope>NUCLEOTIDE SEQUENCE [LARGE SCALE GENOMIC DNA]</scope>
    <source>
        <strain evidence="6 7">JF-5</strain>
    </source>
</reference>
<dbReference type="EMBL" id="CP000697">
    <property type="protein sequence ID" value="ABQ31971.1"/>
    <property type="molecule type" value="Genomic_DNA"/>
</dbReference>
<dbReference type="Proteomes" id="UP000000245">
    <property type="component" value="Chromosome"/>
</dbReference>
<dbReference type="PANTHER" id="PTHR46847">
    <property type="entry name" value="D-ALLOSE-BINDING PERIPLASMIC PROTEIN-RELATED"/>
    <property type="match status" value="1"/>
</dbReference>